<evidence type="ECO:0000313" key="2">
    <source>
        <dbReference type="Proteomes" id="UP000515211"/>
    </source>
</evidence>
<organism evidence="2 3">
    <name type="scientific">Arachis duranensis</name>
    <name type="common">Wild peanut</name>
    <dbReference type="NCBI Taxonomy" id="130453"/>
    <lineage>
        <taxon>Eukaryota</taxon>
        <taxon>Viridiplantae</taxon>
        <taxon>Streptophyta</taxon>
        <taxon>Embryophyta</taxon>
        <taxon>Tracheophyta</taxon>
        <taxon>Spermatophyta</taxon>
        <taxon>Magnoliopsida</taxon>
        <taxon>eudicotyledons</taxon>
        <taxon>Gunneridae</taxon>
        <taxon>Pentapetalae</taxon>
        <taxon>rosids</taxon>
        <taxon>fabids</taxon>
        <taxon>Fabales</taxon>
        <taxon>Fabaceae</taxon>
        <taxon>Papilionoideae</taxon>
        <taxon>50 kb inversion clade</taxon>
        <taxon>dalbergioids sensu lato</taxon>
        <taxon>Dalbergieae</taxon>
        <taxon>Pterocarpus clade</taxon>
        <taxon>Arachis</taxon>
    </lineage>
</organism>
<name>A0A6P4CVC3_ARADU</name>
<dbReference type="Proteomes" id="UP000515211">
    <property type="component" value="Chromosome 3"/>
</dbReference>
<feature type="region of interest" description="Disordered" evidence="1">
    <location>
        <begin position="114"/>
        <end position="141"/>
    </location>
</feature>
<reference evidence="3" key="2">
    <citation type="submission" date="2025-08" db="UniProtKB">
        <authorList>
            <consortium name="RefSeq"/>
        </authorList>
    </citation>
    <scope>IDENTIFICATION</scope>
    <source>
        <tissue evidence="3">Whole plant</tissue>
    </source>
</reference>
<proteinExistence type="predicted"/>
<accession>A0A6P4CVC3</accession>
<keyword evidence="2" id="KW-1185">Reference proteome</keyword>
<protein>
    <submittedName>
        <fullName evidence="3">Lysine-rich arabinogalactan protein 19-like</fullName>
    </submittedName>
</protein>
<dbReference type="KEGG" id="adu:107479497"/>
<gene>
    <name evidence="3" type="primary">LOC107479497</name>
</gene>
<feature type="compositionally biased region" description="Pro residues" evidence="1">
    <location>
        <begin position="115"/>
        <end position="124"/>
    </location>
</feature>
<dbReference type="AlphaFoldDB" id="A0A6P4CVC3"/>
<sequence>MRSTLRSRAPLSRTSTFFSLFSPPTAVAAAAPTAAARPTSVTVLDHHFPSPLTTTRSLPLPLTPLTPLTVTNPSAATPPSLPAARSVSFLPAHSPIILLFHHHQPFPPQFLILQPKPPPRPSSPSPFTAVPISVSAAPALS</sequence>
<evidence type="ECO:0000313" key="3">
    <source>
        <dbReference type="RefSeq" id="XP_015955112.1"/>
    </source>
</evidence>
<dbReference type="GeneID" id="107479497"/>
<evidence type="ECO:0000256" key="1">
    <source>
        <dbReference type="SAM" id="MobiDB-lite"/>
    </source>
</evidence>
<dbReference type="RefSeq" id="XP_015955112.1">
    <property type="nucleotide sequence ID" value="XM_016099626.1"/>
</dbReference>
<reference evidence="2" key="1">
    <citation type="journal article" date="2016" name="Nat. Genet.">
        <title>The genome sequences of Arachis duranensis and Arachis ipaensis, the diploid ancestors of cultivated peanut.</title>
        <authorList>
            <person name="Bertioli D.J."/>
            <person name="Cannon S.B."/>
            <person name="Froenicke L."/>
            <person name="Huang G."/>
            <person name="Farmer A.D."/>
            <person name="Cannon E.K."/>
            <person name="Liu X."/>
            <person name="Gao D."/>
            <person name="Clevenger J."/>
            <person name="Dash S."/>
            <person name="Ren L."/>
            <person name="Moretzsohn M.C."/>
            <person name="Shirasawa K."/>
            <person name="Huang W."/>
            <person name="Vidigal B."/>
            <person name="Abernathy B."/>
            <person name="Chu Y."/>
            <person name="Niederhuth C.E."/>
            <person name="Umale P."/>
            <person name="Araujo A.C."/>
            <person name="Kozik A."/>
            <person name="Kim K.D."/>
            <person name="Burow M.D."/>
            <person name="Varshney R.K."/>
            <person name="Wang X."/>
            <person name="Zhang X."/>
            <person name="Barkley N."/>
            <person name="Guimaraes P.M."/>
            <person name="Isobe S."/>
            <person name="Guo B."/>
            <person name="Liao B."/>
            <person name="Stalker H.T."/>
            <person name="Schmitz R.J."/>
            <person name="Scheffler B.E."/>
            <person name="Leal-Bertioli S.C."/>
            <person name="Xun X."/>
            <person name="Jackson S.A."/>
            <person name="Michelmore R."/>
            <person name="Ozias-Akins P."/>
        </authorList>
    </citation>
    <scope>NUCLEOTIDE SEQUENCE [LARGE SCALE GENOMIC DNA]</scope>
    <source>
        <strain evidence="2">cv. V14167</strain>
    </source>
</reference>